<evidence type="ECO:0000313" key="2">
    <source>
        <dbReference type="Proteomes" id="UP000235826"/>
    </source>
</evidence>
<accession>A0A2K9PVT5</accession>
<dbReference type="Pfam" id="PF13715">
    <property type="entry name" value="CarbopepD_reg_2"/>
    <property type="match status" value="1"/>
</dbReference>
<reference evidence="1 2" key="1">
    <citation type="submission" date="2018-01" db="EMBL/GenBank/DDBJ databases">
        <title>Complete genome sequence of Flavivirga eckloniae ECD14 isolated from seaweed Ecklonia cava.</title>
        <authorList>
            <person name="Lee J.H."/>
            <person name="Baik K.S."/>
            <person name="Seong C.N."/>
        </authorList>
    </citation>
    <scope>NUCLEOTIDE SEQUENCE [LARGE SCALE GENOMIC DNA]</scope>
    <source>
        <strain evidence="1 2">ECD14</strain>
    </source>
</reference>
<dbReference type="AlphaFoldDB" id="A0A2K9PVT5"/>
<dbReference type="Proteomes" id="UP000235826">
    <property type="component" value="Chromosome"/>
</dbReference>
<dbReference type="RefSeq" id="WP_102757818.1">
    <property type="nucleotide sequence ID" value="NZ_CP025791.1"/>
</dbReference>
<dbReference type="OrthoDB" id="8764943at2"/>
<organism evidence="1 2">
    <name type="scientific">Flavivirga eckloniae</name>
    <dbReference type="NCBI Taxonomy" id="1803846"/>
    <lineage>
        <taxon>Bacteria</taxon>
        <taxon>Pseudomonadati</taxon>
        <taxon>Bacteroidota</taxon>
        <taxon>Flavobacteriia</taxon>
        <taxon>Flavobacteriales</taxon>
        <taxon>Flavobacteriaceae</taxon>
        <taxon>Flavivirga</taxon>
    </lineage>
</organism>
<evidence type="ECO:0000313" key="1">
    <source>
        <dbReference type="EMBL" id="AUP81175.1"/>
    </source>
</evidence>
<evidence type="ECO:0008006" key="3">
    <source>
        <dbReference type="Google" id="ProtNLM"/>
    </source>
</evidence>
<name>A0A2K9PVT5_9FLAO</name>
<dbReference type="KEGG" id="fek:C1H87_21650"/>
<dbReference type="SUPFAM" id="SSF49464">
    <property type="entry name" value="Carboxypeptidase regulatory domain-like"/>
    <property type="match status" value="1"/>
</dbReference>
<keyword evidence="2" id="KW-1185">Reference proteome</keyword>
<dbReference type="InterPro" id="IPR008969">
    <property type="entry name" value="CarboxyPept-like_regulatory"/>
</dbReference>
<protein>
    <recommendedName>
        <fullName evidence="3">Carboxypeptidase-like regulatory domain-containing protein</fullName>
    </recommendedName>
</protein>
<proteinExistence type="predicted"/>
<sequence length="435" mass="51281">MLLKKSSLVYILFTVLIYSLQAQNVDYTLRGRILDQGQTPLEGATIICSNKGIGTTTDKNGFFNLSLRAAPEDVLSFSFLGYKEKKINIHSFLNLPNLIIYLEEDTIMLDEIIVGNKNLDDEISPKYFFKKMYESFTNSLPNYNYISKAYYKEKIKYNGKYVLFAQSLGYAINMGNLHNASYLSRYKFFYKNTKLANIDSLWKEGAKKKYNLEYDYWLNGSANLNQYLRLIKYGVLSKKWKKYDFGLDSIYYKNHQKVYRLSFKGEKYNGYIDCFAMDLKILKINYDTTDFPTNPFGKYIKTNVSISLHYFNDKVFLSNMTSSYNFEKTYHVNTTKIISQKFNEFKMTPDEYWGANAISRNPYIFYSPNEWQRLRIENDSKIDIINRDLAPKTTLEIQYMNNSGKWFYPSNNSSSYKNQFLKKIKQVENKFNLNR</sequence>
<dbReference type="Gene3D" id="2.60.40.1120">
    <property type="entry name" value="Carboxypeptidase-like, regulatory domain"/>
    <property type="match status" value="1"/>
</dbReference>
<gene>
    <name evidence="1" type="ORF">C1H87_21650</name>
</gene>
<dbReference type="EMBL" id="CP025791">
    <property type="protein sequence ID" value="AUP81175.1"/>
    <property type="molecule type" value="Genomic_DNA"/>
</dbReference>